<dbReference type="PROSITE" id="PS51192">
    <property type="entry name" value="HELICASE_ATP_BIND_1"/>
    <property type="match status" value="1"/>
</dbReference>
<feature type="compositionally biased region" description="Low complexity" evidence="5">
    <location>
        <begin position="594"/>
        <end position="613"/>
    </location>
</feature>
<keyword evidence="9" id="KW-1185">Reference proteome</keyword>
<dbReference type="CDD" id="cd17990">
    <property type="entry name" value="DEXHc_HrpB"/>
    <property type="match status" value="1"/>
</dbReference>
<dbReference type="InterPro" id="IPR013689">
    <property type="entry name" value="RNA_helicase_ATP-dep_HrpB_C"/>
</dbReference>
<reference evidence="8 9" key="1">
    <citation type="journal article" date="2024" name="Nat. Commun.">
        <title>Phylogenomics reveals the evolutionary origins of lichenization in chlorophyte algae.</title>
        <authorList>
            <person name="Puginier C."/>
            <person name="Libourel C."/>
            <person name="Otte J."/>
            <person name="Skaloud P."/>
            <person name="Haon M."/>
            <person name="Grisel S."/>
            <person name="Petersen M."/>
            <person name="Berrin J.G."/>
            <person name="Delaux P.M."/>
            <person name="Dal Grande F."/>
            <person name="Keller J."/>
        </authorList>
    </citation>
    <scope>NUCLEOTIDE SEQUENCE [LARGE SCALE GENOMIC DNA]</scope>
    <source>
        <strain evidence="8 9">SAG 2043</strain>
    </source>
</reference>
<feature type="region of interest" description="Disordered" evidence="5">
    <location>
        <begin position="943"/>
        <end position="974"/>
    </location>
</feature>
<gene>
    <name evidence="8" type="ORF">WJX72_000985</name>
</gene>
<dbReference type="Pfam" id="PF08482">
    <property type="entry name" value="HrpB_C"/>
    <property type="match status" value="1"/>
</dbReference>
<evidence type="ECO:0000259" key="6">
    <source>
        <dbReference type="PROSITE" id="PS51192"/>
    </source>
</evidence>
<dbReference type="AlphaFoldDB" id="A0AAW1PSQ2"/>
<evidence type="ECO:0000256" key="2">
    <source>
        <dbReference type="ARBA" id="ARBA00022801"/>
    </source>
</evidence>
<dbReference type="Pfam" id="PF00271">
    <property type="entry name" value="Helicase_C"/>
    <property type="match status" value="1"/>
</dbReference>
<accession>A0AAW1PSQ2</accession>
<dbReference type="InterPro" id="IPR007502">
    <property type="entry name" value="Helicase-assoc_dom"/>
</dbReference>
<evidence type="ECO:0008006" key="10">
    <source>
        <dbReference type="Google" id="ProtNLM"/>
    </source>
</evidence>
<dbReference type="SMART" id="SM00847">
    <property type="entry name" value="HA2"/>
    <property type="match status" value="1"/>
</dbReference>
<evidence type="ECO:0000256" key="5">
    <source>
        <dbReference type="SAM" id="MobiDB-lite"/>
    </source>
</evidence>
<dbReference type="GO" id="GO:0005524">
    <property type="term" value="F:ATP binding"/>
    <property type="evidence" value="ECO:0007669"/>
    <property type="project" value="UniProtKB-KW"/>
</dbReference>
<feature type="region of interest" description="Disordered" evidence="5">
    <location>
        <begin position="582"/>
        <end position="633"/>
    </location>
</feature>
<dbReference type="InterPro" id="IPR001650">
    <property type="entry name" value="Helicase_C-like"/>
</dbReference>
<evidence type="ECO:0000256" key="4">
    <source>
        <dbReference type="ARBA" id="ARBA00022840"/>
    </source>
</evidence>
<evidence type="ECO:0000256" key="3">
    <source>
        <dbReference type="ARBA" id="ARBA00022806"/>
    </source>
</evidence>
<protein>
    <recommendedName>
        <fullName evidence="10">ATP-dependent helicase HrpB</fullName>
    </recommendedName>
</protein>
<dbReference type="CDD" id="cd18791">
    <property type="entry name" value="SF2_C_RHA"/>
    <property type="match status" value="1"/>
</dbReference>
<dbReference type="Pfam" id="PF00270">
    <property type="entry name" value="DEAD"/>
    <property type="match status" value="1"/>
</dbReference>
<dbReference type="InterPro" id="IPR014001">
    <property type="entry name" value="Helicase_ATP-bd"/>
</dbReference>
<keyword evidence="3" id="KW-0347">Helicase</keyword>
<sequence length="974" mass="104247">MGKSRITAMEWDWKTLADPPLAYTPAVSRACIGGPLWCTVVEYPIIVAGQSVIEAIAVGLPIAEVLPDVLEGLNRCSGLVLEAPPGAGKTTVVPIAVLLQEPKWLLHTSRILVLEPRRLAAKAAARRMAALLGEQVGQRVGYRVRLEARISAATRVEVVTTGILLRRLQQDPELHEVGAVIFDEFHERGVDSDLALALCLDCQRLGRPDLRLAVMSATLGGGLAEQVASLLATDPEQASGGSPSGTGNHAAQRERSVPVIVSAGRSYPVRTHYLGAPGMARGALEQAAADAVVQALQQEAGDVLCFLPGAGEIRRVQQLLSGSRLGADVCIRPLYGNLPPQQQDEALRADAQGRRRVVLSTPIAESSLTIDGVRVVVDSGYARSPRFETRTGMDRLHLVRISKASADQRRGRAGRTAPGVCYRLWSERQHAALEDATRPEIASGDLCPLALQLALWGCPDGAGLPWLDPPPQHTLEAARALLQSLGALDAKGSTTVEGQRMAGLGVHPRLAHMALKAAALGCPMLGCMLAALISERDVLRGRSVGADIRIRLDAIAAGVSNSTEDLDRGAAYRVLQTARQLSSQLRSASDPDDSPSSAAGAGDESDPSMAAGSDSDEDDFGSDAAQSMRSTDAGSLWEDDAKVGMLVAAAYPDRIAQRRDRANRSRSGFLLASGRGARLPGLDDRLHREDYLAVAHLGGDLADGRNDNIFLAAPVTVEAIQQYLPEAVTTLRIVDWAAASKMVVGRRQTRIGQLVVAEAPLELSDEEALPALLKGIRSMGLAGLGLSKSATAWLSKSHAEKLPDLSEEALMADLESWLGPYLAGVRSKADLQRRDIDSILRSRLTWAQQQMVEAEVPSRWQVPSGSHLAIDYSQDPPLLRVRLQEMFGAVETPRIAGGRVPLTLQLLSPAQRPVQVTQDLAGFWATGYPQVKKELKGRYPKHFWPDNPLQAQPTQRVRPPAPAAAKGTPANDLV</sequence>
<keyword evidence="1" id="KW-0547">Nucleotide-binding</keyword>
<dbReference type="Gene3D" id="1.20.120.1080">
    <property type="match status" value="1"/>
</dbReference>
<comment type="caution">
    <text evidence="8">The sequence shown here is derived from an EMBL/GenBank/DDBJ whole genome shotgun (WGS) entry which is preliminary data.</text>
</comment>
<proteinExistence type="predicted"/>
<dbReference type="Proteomes" id="UP001489004">
    <property type="component" value="Unassembled WGS sequence"/>
</dbReference>
<keyword evidence="4" id="KW-0067">ATP-binding</keyword>
<organism evidence="8 9">
    <name type="scientific">[Myrmecia] bisecta</name>
    <dbReference type="NCBI Taxonomy" id="41462"/>
    <lineage>
        <taxon>Eukaryota</taxon>
        <taxon>Viridiplantae</taxon>
        <taxon>Chlorophyta</taxon>
        <taxon>core chlorophytes</taxon>
        <taxon>Trebouxiophyceae</taxon>
        <taxon>Trebouxiales</taxon>
        <taxon>Trebouxiaceae</taxon>
        <taxon>Myrmecia</taxon>
    </lineage>
</organism>
<dbReference type="PANTHER" id="PTHR43519:SF1">
    <property type="entry name" value="ATP-DEPENDENT RNA HELICASE HRPB"/>
    <property type="match status" value="1"/>
</dbReference>
<dbReference type="Gene3D" id="3.40.50.300">
    <property type="entry name" value="P-loop containing nucleotide triphosphate hydrolases"/>
    <property type="match status" value="2"/>
</dbReference>
<evidence type="ECO:0000256" key="1">
    <source>
        <dbReference type="ARBA" id="ARBA00022741"/>
    </source>
</evidence>
<dbReference type="FunFam" id="3.40.50.300:FF:002125">
    <property type="entry name" value="ATP-dependent helicase HrpB"/>
    <property type="match status" value="1"/>
</dbReference>
<dbReference type="GO" id="GO:0016787">
    <property type="term" value="F:hydrolase activity"/>
    <property type="evidence" value="ECO:0007669"/>
    <property type="project" value="UniProtKB-KW"/>
</dbReference>
<evidence type="ECO:0000259" key="7">
    <source>
        <dbReference type="PROSITE" id="PS51194"/>
    </source>
</evidence>
<evidence type="ECO:0000313" key="9">
    <source>
        <dbReference type="Proteomes" id="UP001489004"/>
    </source>
</evidence>
<feature type="compositionally biased region" description="Polar residues" evidence="5">
    <location>
        <begin position="239"/>
        <end position="249"/>
    </location>
</feature>
<dbReference type="GO" id="GO:0004386">
    <property type="term" value="F:helicase activity"/>
    <property type="evidence" value="ECO:0007669"/>
    <property type="project" value="UniProtKB-KW"/>
</dbReference>
<dbReference type="GO" id="GO:0003676">
    <property type="term" value="F:nucleic acid binding"/>
    <property type="evidence" value="ECO:0007669"/>
    <property type="project" value="InterPro"/>
</dbReference>
<feature type="region of interest" description="Disordered" evidence="5">
    <location>
        <begin position="235"/>
        <end position="255"/>
    </location>
</feature>
<dbReference type="InterPro" id="IPR011545">
    <property type="entry name" value="DEAD/DEAH_box_helicase_dom"/>
</dbReference>
<dbReference type="InterPro" id="IPR049614">
    <property type="entry name" value="HrpB_DEXH"/>
</dbReference>
<feature type="domain" description="Helicase C-terminal" evidence="7">
    <location>
        <begin position="288"/>
        <end position="457"/>
    </location>
</feature>
<dbReference type="InterPro" id="IPR027417">
    <property type="entry name" value="P-loop_NTPase"/>
</dbReference>
<dbReference type="SMART" id="SM00490">
    <property type="entry name" value="HELICc"/>
    <property type="match status" value="1"/>
</dbReference>
<dbReference type="EMBL" id="JALJOR010000008">
    <property type="protein sequence ID" value="KAK9812634.1"/>
    <property type="molecule type" value="Genomic_DNA"/>
</dbReference>
<dbReference type="SUPFAM" id="SSF52540">
    <property type="entry name" value="P-loop containing nucleoside triphosphate hydrolases"/>
    <property type="match status" value="1"/>
</dbReference>
<dbReference type="PANTHER" id="PTHR43519">
    <property type="entry name" value="ATP-DEPENDENT RNA HELICASE HRPB"/>
    <property type="match status" value="1"/>
</dbReference>
<evidence type="ECO:0000313" key="8">
    <source>
        <dbReference type="EMBL" id="KAK9812634.1"/>
    </source>
</evidence>
<keyword evidence="2" id="KW-0378">Hydrolase</keyword>
<dbReference type="PROSITE" id="PS51194">
    <property type="entry name" value="HELICASE_CTER"/>
    <property type="match status" value="1"/>
</dbReference>
<dbReference type="SMART" id="SM00487">
    <property type="entry name" value="DEXDc"/>
    <property type="match status" value="1"/>
</dbReference>
<name>A0AAW1PSQ2_9CHLO</name>
<feature type="domain" description="Helicase ATP-binding" evidence="6">
    <location>
        <begin position="70"/>
        <end position="237"/>
    </location>
</feature>